<evidence type="ECO:0000313" key="3">
    <source>
        <dbReference type="Proteomes" id="UP000028294"/>
    </source>
</evidence>
<accession>A0AAP9A023</accession>
<organism evidence="2 3">
    <name type="scientific">Bacteroides fragilis</name>
    <dbReference type="NCBI Taxonomy" id="817"/>
    <lineage>
        <taxon>Bacteria</taxon>
        <taxon>Pseudomonadati</taxon>
        <taxon>Bacteroidota</taxon>
        <taxon>Bacteroidia</taxon>
        <taxon>Bacteroidales</taxon>
        <taxon>Bacteroidaceae</taxon>
        <taxon>Bacteroides</taxon>
    </lineage>
</organism>
<name>A0AAP9A023_BACFG</name>
<protein>
    <submittedName>
        <fullName evidence="2">DUF2141 domain-containing protein</fullName>
    </submittedName>
</protein>
<evidence type="ECO:0000313" key="2">
    <source>
        <dbReference type="EMBL" id="QCQ38284.1"/>
    </source>
</evidence>
<gene>
    <name evidence="2" type="ORF">IA74_020460</name>
</gene>
<dbReference type="AlphaFoldDB" id="A0AAP9A023"/>
<dbReference type="EMBL" id="CP036553">
    <property type="protein sequence ID" value="QCQ38284.1"/>
    <property type="molecule type" value="Genomic_DNA"/>
</dbReference>
<evidence type="ECO:0000256" key="1">
    <source>
        <dbReference type="SAM" id="SignalP"/>
    </source>
</evidence>
<feature type="signal peptide" evidence="1">
    <location>
        <begin position="1"/>
        <end position="18"/>
    </location>
</feature>
<dbReference type="RefSeq" id="WP_032531691.1">
    <property type="nucleotide sequence ID" value="NZ_CP036553.1"/>
</dbReference>
<feature type="chain" id="PRO_5042906637" evidence="1">
    <location>
        <begin position="19"/>
        <end position="135"/>
    </location>
</feature>
<sequence>MKTMIILLFAVLTSVSVAGQNLTLIVKDVEHVDGSVYVAIYSSKQTFMKKPVFGFRVGVKDRTIEIPCKGIPAGTYAISLFQDENENGKLDTGAFGRPLEKFGFSNDAEGVLGAPSFEKCCFELKRDATMVIHLK</sequence>
<dbReference type="Proteomes" id="UP000028294">
    <property type="component" value="Chromosome"/>
</dbReference>
<dbReference type="Pfam" id="PF09912">
    <property type="entry name" value="DUF2141"/>
    <property type="match status" value="1"/>
</dbReference>
<keyword evidence="1" id="KW-0732">Signal</keyword>
<reference evidence="2 3" key="1">
    <citation type="submission" date="2019-03" db="EMBL/GenBank/DDBJ databases">
        <title>Complete genome assembly of MDR B. fragilis.</title>
        <authorList>
            <person name="Sydenham T.V."/>
            <person name="Hasman H."/>
            <person name="Justesen U.S."/>
        </authorList>
    </citation>
    <scope>NUCLEOTIDE SEQUENCE [LARGE SCALE GENOMIC DNA]</scope>
    <source>
        <strain evidence="2 3">DCMOUH0067B</strain>
    </source>
</reference>
<proteinExistence type="predicted"/>
<dbReference type="InterPro" id="IPR018673">
    <property type="entry name" value="DUF2141"/>
</dbReference>